<sequence>MNSWCSQVGKTDNNHKNTPALLSHPGHAERPAAATKIPALWLTLSPHYERLMRRFRFLRRVRPIIGDGPEEPHHPPLLDGAKSSAHDTSRAAASFFPTKPANTLREREAAHLK</sequence>
<name>A0A4Y2L9R0_ARAVE</name>
<evidence type="ECO:0000256" key="1">
    <source>
        <dbReference type="SAM" id="MobiDB-lite"/>
    </source>
</evidence>
<dbReference type="Proteomes" id="UP000499080">
    <property type="component" value="Unassembled WGS sequence"/>
</dbReference>
<evidence type="ECO:0000313" key="3">
    <source>
        <dbReference type="Proteomes" id="UP000499080"/>
    </source>
</evidence>
<accession>A0A4Y2L9R0</accession>
<dbReference type="EMBL" id="BGPR01005523">
    <property type="protein sequence ID" value="GBN10970.1"/>
    <property type="molecule type" value="Genomic_DNA"/>
</dbReference>
<proteinExistence type="predicted"/>
<dbReference type="AlphaFoldDB" id="A0A4Y2L9R0"/>
<reference evidence="2 3" key="1">
    <citation type="journal article" date="2019" name="Sci. Rep.">
        <title>Orb-weaving spider Araneus ventricosus genome elucidates the spidroin gene catalogue.</title>
        <authorList>
            <person name="Kono N."/>
            <person name="Nakamura H."/>
            <person name="Ohtoshi R."/>
            <person name="Moran D.A.P."/>
            <person name="Shinohara A."/>
            <person name="Yoshida Y."/>
            <person name="Fujiwara M."/>
            <person name="Mori M."/>
            <person name="Tomita M."/>
            <person name="Arakawa K."/>
        </authorList>
    </citation>
    <scope>NUCLEOTIDE SEQUENCE [LARGE SCALE GENOMIC DNA]</scope>
</reference>
<feature type="compositionally biased region" description="Polar residues" evidence="1">
    <location>
        <begin position="1"/>
        <end position="11"/>
    </location>
</feature>
<feature type="region of interest" description="Disordered" evidence="1">
    <location>
        <begin position="66"/>
        <end position="113"/>
    </location>
</feature>
<gene>
    <name evidence="2" type="ORF">AVEN_101676_1</name>
</gene>
<feature type="compositionally biased region" description="Basic and acidic residues" evidence="1">
    <location>
        <begin position="104"/>
        <end position="113"/>
    </location>
</feature>
<comment type="caution">
    <text evidence="2">The sequence shown here is derived from an EMBL/GenBank/DDBJ whole genome shotgun (WGS) entry which is preliminary data.</text>
</comment>
<protein>
    <submittedName>
        <fullName evidence="2">Uncharacterized protein</fullName>
    </submittedName>
</protein>
<keyword evidence="3" id="KW-1185">Reference proteome</keyword>
<organism evidence="2 3">
    <name type="scientific">Araneus ventricosus</name>
    <name type="common">Orbweaver spider</name>
    <name type="synonym">Epeira ventricosa</name>
    <dbReference type="NCBI Taxonomy" id="182803"/>
    <lineage>
        <taxon>Eukaryota</taxon>
        <taxon>Metazoa</taxon>
        <taxon>Ecdysozoa</taxon>
        <taxon>Arthropoda</taxon>
        <taxon>Chelicerata</taxon>
        <taxon>Arachnida</taxon>
        <taxon>Araneae</taxon>
        <taxon>Araneomorphae</taxon>
        <taxon>Entelegynae</taxon>
        <taxon>Araneoidea</taxon>
        <taxon>Araneidae</taxon>
        <taxon>Araneus</taxon>
    </lineage>
</organism>
<evidence type="ECO:0000313" key="2">
    <source>
        <dbReference type="EMBL" id="GBN10970.1"/>
    </source>
</evidence>
<feature type="region of interest" description="Disordered" evidence="1">
    <location>
        <begin position="1"/>
        <end position="32"/>
    </location>
</feature>